<dbReference type="GO" id="GO:0012505">
    <property type="term" value="C:endomembrane system"/>
    <property type="evidence" value="ECO:0007669"/>
    <property type="project" value="UniProtKB-SubCell"/>
</dbReference>
<evidence type="ECO:0000256" key="2">
    <source>
        <dbReference type="ARBA" id="ARBA00023136"/>
    </source>
</evidence>
<dbReference type="InterPro" id="IPR032914">
    <property type="entry name" value="Vam6/VPS39/TRAP1"/>
</dbReference>
<dbReference type="SMART" id="SM00036">
    <property type="entry name" value="CNH"/>
    <property type="match status" value="1"/>
</dbReference>
<dbReference type="OMA" id="EEYCNQV"/>
<organism evidence="7">
    <name type="scientific">Absidia glauca</name>
    <name type="common">Pin mould</name>
    <dbReference type="NCBI Taxonomy" id="4829"/>
    <lineage>
        <taxon>Eukaryota</taxon>
        <taxon>Fungi</taxon>
        <taxon>Fungi incertae sedis</taxon>
        <taxon>Mucoromycota</taxon>
        <taxon>Mucoromycotina</taxon>
        <taxon>Mucoromycetes</taxon>
        <taxon>Mucorales</taxon>
        <taxon>Cunninghamellaceae</taxon>
        <taxon>Absidia</taxon>
    </lineage>
</organism>
<protein>
    <recommendedName>
        <fullName evidence="6">CNH domain-containing protein</fullName>
    </recommendedName>
</protein>
<feature type="repeat" description="CHCR" evidence="4">
    <location>
        <begin position="703"/>
        <end position="863"/>
    </location>
</feature>
<dbReference type="InterPro" id="IPR019453">
    <property type="entry name" value="VPS39/TGFA1_Znf"/>
</dbReference>
<dbReference type="InterPro" id="IPR001180">
    <property type="entry name" value="CNH_dom"/>
</dbReference>
<comment type="similarity">
    <text evidence="3">Belongs to the VAM6/VPS39 family.</text>
</comment>
<dbReference type="PANTHER" id="PTHR12894:SF49">
    <property type="entry name" value="VAM6_VPS39-LIKE PROTEIN"/>
    <property type="match status" value="1"/>
</dbReference>
<dbReference type="GO" id="GO:0006886">
    <property type="term" value="P:intracellular protein transport"/>
    <property type="evidence" value="ECO:0007669"/>
    <property type="project" value="UniProtKB-UniRule"/>
</dbReference>
<feature type="domain" description="CNH" evidence="6">
    <location>
        <begin position="14"/>
        <end position="331"/>
    </location>
</feature>
<dbReference type="Pfam" id="PF10367">
    <property type="entry name" value="zf-Vps39_C"/>
    <property type="match status" value="1"/>
</dbReference>
<evidence type="ECO:0000313" key="7">
    <source>
        <dbReference type="EMBL" id="SAM03642.1"/>
    </source>
</evidence>
<dbReference type="PANTHER" id="PTHR12894">
    <property type="entry name" value="CNH DOMAIN CONTAINING"/>
    <property type="match status" value="1"/>
</dbReference>
<dbReference type="PROSITE" id="PS50219">
    <property type="entry name" value="CNH"/>
    <property type="match status" value="1"/>
</dbReference>
<dbReference type="EMBL" id="LT554210">
    <property type="protein sequence ID" value="SAM03642.1"/>
    <property type="molecule type" value="Genomic_DNA"/>
</dbReference>
<dbReference type="Pfam" id="PF00780">
    <property type="entry name" value="CNH"/>
    <property type="match status" value="1"/>
</dbReference>
<name>A0A163TD03_ABSGL</name>
<keyword evidence="2" id="KW-0472">Membrane</keyword>
<dbReference type="InParanoid" id="A0A163TD03"/>
<evidence type="ECO:0000256" key="3">
    <source>
        <dbReference type="ARBA" id="ARBA00038201"/>
    </source>
</evidence>
<dbReference type="GO" id="GO:0034058">
    <property type="term" value="P:endosomal vesicle fusion"/>
    <property type="evidence" value="ECO:0007669"/>
    <property type="project" value="TreeGrafter"/>
</dbReference>
<proteinExistence type="inferred from homology"/>
<evidence type="ECO:0000256" key="5">
    <source>
        <dbReference type="SAM" id="MobiDB-lite"/>
    </source>
</evidence>
<evidence type="ECO:0000256" key="4">
    <source>
        <dbReference type="PROSITE-ProRule" id="PRU01006"/>
    </source>
</evidence>
<keyword evidence="8" id="KW-1185">Reference proteome</keyword>
<evidence type="ECO:0000259" key="6">
    <source>
        <dbReference type="PROSITE" id="PS50219"/>
    </source>
</evidence>
<reference evidence="7" key="1">
    <citation type="submission" date="2016-04" db="EMBL/GenBank/DDBJ databases">
        <authorList>
            <person name="Evans L.H."/>
            <person name="Alamgir A."/>
            <person name="Owens N."/>
            <person name="Weber N.D."/>
            <person name="Virtaneva K."/>
            <person name="Barbian K."/>
            <person name="Babar A."/>
            <person name="Rosenke K."/>
        </authorList>
    </citation>
    <scope>NUCLEOTIDE SEQUENCE [LARGE SCALE GENOMIC DNA]</scope>
    <source>
        <strain evidence="7">CBS 101.48</strain>
    </source>
</reference>
<evidence type="ECO:0000313" key="8">
    <source>
        <dbReference type="Proteomes" id="UP000078561"/>
    </source>
</evidence>
<dbReference type="InterPro" id="IPR055358">
    <property type="entry name" value="CHCR"/>
</dbReference>
<comment type="subcellular location">
    <subcellularLocation>
        <location evidence="1">Endomembrane system</location>
        <topology evidence="1">Peripheral membrane protein</topology>
    </subcellularLocation>
</comment>
<dbReference type="Proteomes" id="UP000078561">
    <property type="component" value="Unassembled WGS sequence"/>
</dbReference>
<dbReference type="Pfam" id="PF10366">
    <property type="entry name" value="Vps39_1"/>
    <property type="match status" value="1"/>
</dbReference>
<dbReference type="AlphaFoldDB" id="A0A163TD03"/>
<dbReference type="STRING" id="4829.A0A163TD03"/>
<dbReference type="InterPro" id="IPR000547">
    <property type="entry name" value="Clathrin_H-chain/VPS_repeat"/>
</dbReference>
<dbReference type="PROSITE" id="PS50236">
    <property type="entry name" value="CHCR"/>
    <property type="match status" value="1"/>
</dbReference>
<dbReference type="Pfam" id="PF00637">
    <property type="entry name" value="Clathrin"/>
    <property type="match status" value="1"/>
</dbReference>
<gene>
    <name evidence="7" type="primary">ABSGL_09484.1 scaffold 11253</name>
</gene>
<dbReference type="GO" id="GO:0000329">
    <property type="term" value="C:fungal-type vacuole membrane"/>
    <property type="evidence" value="ECO:0007669"/>
    <property type="project" value="TreeGrafter"/>
</dbReference>
<dbReference type="OrthoDB" id="5325112at2759"/>
<dbReference type="GO" id="GO:0006914">
    <property type="term" value="P:autophagy"/>
    <property type="evidence" value="ECO:0007669"/>
    <property type="project" value="TreeGrafter"/>
</dbReference>
<feature type="region of interest" description="Disordered" evidence="5">
    <location>
        <begin position="436"/>
        <end position="476"/>
    </location>
</feature>
<sequence>MHDAFQVTTVVDKVARIESIFAHGDRLLIGTGIGHLLEYDIKEPLVADENEVPEVTLVNTHKTFAKRPIEQLDIIKEIDVLVSLSDGLISLHDLRTFELRMALGKTKGANLFTIQTMVEMTQEQIPQLVTRLAVAVRKKLVVFVWKDTEFSETKEWPLPDRVKTMAWVGSTKICLGLATEYALMEVEDGQWTELFGPMADGSSSLMNGSSHHGGGTSISSGAASGAMSTLNSLYNMSIGFRGGKPMVTKIPNNEMLLARDHVSIFLGLDGTPTRKVGIEWSGTPEQMGYSYPYVIAILPRHVEVRNIQSLALVQQIDVSNAKFLNQGKLVYVATSSQIWRLTPFSFSSQIDQLVEKHAYEEAVSLLEQINAALVENKEEKLRMIRTAYAHDLFLHGEYDTSLGLFQELDTPAANVIELYPSMISGRLAKEQEHIEGDANDDDSLLATTAPPRKNGNGASDENQEYLRPDSRTSNYSKANTILSNHSSSRLSAVVHQHQAHQQKELVPLTGIHLHDAITYLIRFLTDKRQKLSKQMATSHIVSAPTNGASISGINTTASSSSASSLSPSSSSAVTTMTNITPQDILEQATLVDTTLLKSYMLTNDALVGPLLRVQNHCDVEECEAILMEKKKYKELVDLYNCKELHSNALDLLSKLGQQSDGPLRGVIPTIRYLQRLGLDHFDLVLLYSRWVLETDPVHGMEIFIDDLAEVESFPRNRVLHHLASISDNLTIQYLEYIMDELHDQTPEFHNRLAIAYLDKIKADHVPDDDKNTTRSKLLHFLAESTHYRAEKILSRLPMDDLFEERAVLLSRIGQHDQALDIYVYKLKNYSMAEEYCTKIYREDPQKGAKIYLTLLRVYLKPSSTSAKGQPLLKPALDLLAHHGSHVDASEVLAILPLTTPIQGLFPFFEKYIRESNRNRNKNRIVKNLLKAEQFQVEEQVSYYQSRAVKITEDRMCPQCNKRIGNSVFAVFPNGAVVHYSCKEKIEQTQWKLA</sequence>
<dbReference type="InterPro" id="IPR019452">
    <property type="entry name" value="VPS39/TGF_beta_rcpt-assoc_1"/>
</dbReference>
<dbReference type="FunCoup" id="A0A163TD03">
    <property type="interactions" value="1052"/>
</dbReference>
<accession>A0A163TD03</accession>
<evidence type="ECO:0000256" key="1">
    <source>
        <dbReference type="ARBA" id="ARBA00004184"/>
    </source>
</evidence>